<feature type="domain" description="Sacsin/Nov" evidence="1">
    <location>
        <begin position="52"/>
        <end position="292"/>
    </location>
</feature>
<comment type="caution">
    <text evidence="2">The sequence shown here is derived from an EMBL/GenBank/DDBJ whole genome shotgun (WGS) entry which is preliminary data.</text>
</comment>
<evidence type="ECO:0000313" key="3">
    <source>
        <dbReference type="Proteomes" id="UP001485043"/>
    </source>
</evidence>
<dbReference type="EMBL" id="JALJOV010001784">
    <property type="protein sequence ID" value="KAK9840888.1"/>
    <property type="molecule type" value="Genomic_DNA"/>
</dbReference>
<evidence type="ECO:0000313" key="2">
    <source>
        <dbReference type="EMBL" id="KAK9840888.1"/>
    </source>
</evidence>
<dbReference type="Pfam" id="PF25794">
    <property type="entry name" value="SACS"/>
    <property type="match status" value="2"/>
</dbReference>
<gene>
    <name evidence="2" type="ORF">WJX84_007418</name>
</gene>
<organism evidence="2 3">
    <name type="scientific">Apatococcus fuscideae</name>
    <dbReference type="NCBI Taxonomy" id="2026836"/>
    <lineage>
        <taxon>Eukaryota</taxon>
        <taxon>Viridiplantae</taxon>
        <taxon>Chlorophyta</taxon>
        <taxon>core chlorophytes</taxon>
        <taxon>Trebouxiophyceae</taxon>
        <taxon>Chlorellales</taxon>
        <taxon>Chlorellaceae</taxon>
        <taxon>Apatococcus</taxon>
    </lineage>
</organism>
<protein>
    <recommendedName>
        <fullName evidence="1">Sacsin/Nov domain-containing protein</fullName>
    </recommendedName>
</protein>
<dbReference type="Proteomes" id="UP001485043">
    <property type="component" value="Unassembled WGS sequence"/>
</dbReference>
<reference evidence="2 3" key="1">
    <citation type="journal article" date="2024" name="Nat. Commun.">
        <title>Phylogenomics reveals the evolutionary origins of lichenization in chlorophyte algae.</title>
        <authorList>
            <person name="Puginier C."/>
            <person name="Libourel C."/>
            <person name="Otte J."/>
            <person name="Skaloud P."/>
            <person name="Haon M."/>
            <person name="Grisel S."/>
            <person name="Petersen M."/>
            <person name="Berrin J.G."/>
            <person name="Delaux P.M."/>
            <person name="Dal Grande F."/>
            <person name="Keller J."/>
        </authorList>
    </citation>
    <scope>NUCLEOTIDE SEQUENCE [LARGE SCALE GENOMIC DNA]</scope>
    <source>
        <strain evidence="2 3">SAG 2523</strain>
    </source>
</reference>
<dbReference type="SUPFAM" id="SSF55874">
    <property type="entry name" value="ATPase domain of HSP90 chaperone/DNA topoisomerase II/histidine kinase"/>
    <property type="match status" value="1"/>
</dbReference>
<dbReference type="InterPro" id="IPR036890">
    <property type="entry name" value="HATPase_C_sf"/>
</dbReference>
<dbReference type="NCBIfam" id="NF047352">
    <property type="entry name" value="P_loop_sacsin"/>
    <property type="match status" value="1"/>
</dbReference>
<dbReference type="PANTHER" id="PTHR15600">
    <property type="entry name" value="SACSIN"/>
    <property type="match status" value="1"/>
</dbReference>
<name>A0AAW1S5W3_9CHLO</name>
<keyword evidence="3" id="KW-1185">Reference proteome</keyword>
<accession>A0AAW1S5W3</accession>
<evidence type="ECO:0000259" key="1">
    <source>
        <dbReference type="Pfam" id="PF25794"/>
    </source>
</evidence>
<dbReference type="InterPro" id="IPR052972">
    <property type="entry name" value="Sacsin_chaperone_reg"/>
</dbReference>
<dbReference type="PANTHER" id="PTHR15600:SF42">
    <property type="entry name" value="SACSIN"/>
    <property type="match status" value="1"/>
</dbReference>
<dbReference type="InterPro" id="IPR058210">
    <property type="entry name" value="SACS/Nov_dom"/>
</dbReference>
<feature type="domain" description="Sacsin/Nov" evidence="1">
    <location>
        <begin position="1338"/>
        <end position="1548"/>
    </location>
</feature>
<sequence length="2199" mass="240983">MAHKDARLIHPDISNQVAAKMGARSMRSSMLSSTAAPFDVALHGATAFGQSEALTTRLRNIIAAYVEGPGVLCELIQNADDAAATEVSFLLDTRSFGTNSVLSPGQAKWQGPALYVHNDATFSPDDFKSISKIGQEGKLDKANATGRYGLGWSAVYNYTDLPSFASGDYIVIFDPHASHLPGVSAAQPGLKIALNQQSDMLSQFPDAFKPYLHFGCRAHGGYKGTLFRFPLRTKELAEISEICSASYGSEHILQLFESFKGQSARTLTFLKNVVRLNFHVQHDTDSAPQQLYSAVAKSDKRSQQQIKTFLGQYGSSDTQALCKRLQALPPAKLPFFTERVELLVSSPTGLLFKEDWLICNSISGGLALKIGSRGRGMLPWAGVAAQLDQAQEISPASAQQGKAYCFLPLPLTTTLPISVNAYFELSSNRRDLWWDAAQSETQGISKLRCDWNRALLEHAIAPTYAQMLLAATKACNWTSPAAYYRLWLHPQQQEPWTILTAALYREVAERDVLWSNGTWISPQQAVFPDKTCYNDALLMAALLANGLPLVTEMPSYVMESILKYASGITMLTPELARGFLSRRQHKVCLADRPGLKGLHQTADRLLRYCLSDIEAGIAGDVAKLDGLPLLLCQDLKTTAFTFQPADQGDAAVVCLAIQSDLELFAAAASLLVPWQPESDLGMKLASIATSGLTNLQVISPVLLSNQLLPRLLPQHWRGKREVQWKAGPGQPSVELMKQLWTKLETLPDLDALQAWPLVPVRGRQLRRIHKSSQVLEEGSWSDAVDSALSKLNCKILDSKLLVPRRHEKIMKFVLPADGYGILTAFKQYMDTMCQSAAELVEQANLTPYQTNQLCAFLVNEKWFADGQLGEEQLHLLKALPIFKAAYQPRHVNTALDSFVDLVSQQRFLAPAGTDPALLTDEFITARSEAEAGFLCNRLGVQQVDAATFLDNTVFSRLAGLETEVRDETLMAVLGGLRQAPDGSLELQKLMQLPFLPSTMGGLHQASQLYDPEDAELKLLLPEASFPASTYCANPQVLQVLRRLGLRSVASAEDVLKAANAVAEIQDEASQIQQGRALIGQLGKIAEEGGDAVDWGNLRQIAFCPCMKDPPAEGLPCSYGARVLACPCSDALALRMEWNRPPRSSQIATHLQALGSMHSKVETDSMRQQLSSAAVDIYSILSEQITGPDSDQVISTLRDACCIWVGDRFVVPKATALSCPLDVRPYIEPVPEEMEPFRDLFITFGGQRPPQIVYLPSTESILKLASTLYFNDADWLEQTQTSLVDARISMDDAKALGCRSLRYHNQIDSSTELNCPISVRLAARLQGLVPNLEALLFHALEWADAAGGKHLEVILDERSHPTRSLLQPGLADFQGPGILIVVHELILEGGELAGLQDATPPYFLRAGQCRAGLGLLLTYSISDILQIISGSSLFLFDPMGKYVSTAQSEEPTAKSFEFAGKTLPETFADQFSVWQSALMNPSKRFNGTIIRVPLQADRTASKISQHTLSVDEAAAAVQSWAQKAGKSLLFLRHMARLGLSMWRPNAITLTNLMEVRLQPHYNQPRVPFDEHEWRQASLLKFLRGGIQPVRKASWLSLFWTRGSELYDTEDWLVFASAGEGNSRSMATDKRYARLNLDPTVAIALCTKGDSRSVVEISGCYTPFAAHGQAPSEVVKSLLGFPFMVFGNFCNDLEKVPEPPEWHLEDAAPDVPAPLYSLQEADAMNTFNQEMLVTCLPAAFEGAFAHMLYFLQRRGTDPNLDSLYSLLKQPGDSQPAADIFKKMCRALAKGAIFKLRRAGDLVHLWEGAFLRPPNLSDGQPMLGTQALDFIQRELPLFDVPWSVKEVMDAAGVSQKDCKEINPPILRRMLKQRRIRENAARTLQVDEAVQLFAFCLSDELPTSWSGAQLHVDLLNDCIGLPIPTAAGMLTNAGSRELFMWPGSCPSSPMDAMPLGLSQTGAFLHKKAVKGLQSQLASDVVAAVLRVKDYTLRDMAKDLNATFRKYMAVSRGTDIAFQDHAILWSRLESLWHLLVALPAGAAASGADVPSDLDSSLRWEGLETLASIPCQSGMLVRIKHRQMVVVLPPEAEHICKKLPHESDVDRDLPNQMSHAPSNTWTVSMLRGKFGNELAAQLVDMGTVLEGSEAAALAGIGRLGCGGQGYEAAACAVVLNLGAEVGWRDLRGGLGDYCRGGSGLGGMDV</sequence>
<proteinExistence type="predicted"/>
<dbReference type="GO" id="GO:0030544">
    <property type="term" value="F:Hsp70 protein binding"/>
    <property type="evidence" value="ECO:0007669"/>
    <property type="project" value="TreeGrafter"/>
</dbReference>